<keyword evidence="2" id="KW-1185">Reference proteome</keyword>
<protein>
    <submittedName>
        <fullName evidence="1">Uncharacterized protein</fullName>
    </submittedName>
</protein>
<accession>A0ABQ0PI74</accession>
<evidence type="ECO:0000313" key="1">
    <source>
        <dbReference type="EMBL" id="GBQ70033.1"/>
    </source>
</evidence>
<name>A0ABQ0PI74_9PROT</name>
<dbReference type="EMBL" id="BAQJ01000072">
    <property type="protein sequence ID" value="GBQ70033.1"/>
    <property type="molecule type" value="Genomic_DNA"/>
</dbReference>
<evidence type="ECO:0000313" key="2">
    <source>
        <dbReference type="Proteomes" id="UP001061452"/>
    </source>
</evidence>
<proteinExistence type="predicted"/>
<organism evidence="1 2">
    <name type="scientific">Komagataeibacter intermedius NRIC 0521</name>
    <dbReference type="NCBI Taxonomy" id="1307934"/>
    <lineage>
        <taxon>Bacteria</taxon>
        <taxon>Pseudomonadati</taxon>
        <taxon>Pseudomonadota</taxon>
        <taxon>Alphaproteobacteria</taxon>
        <taxon>Acetobacterales</taxon>
        <taxon>Acetobacteraceae</taxon>
        <taxon>Komagataeibacter</taxon>
    </lineage>
</organism>
<comment type="caution">
    <text evidence="1">The sequence shown here is derived from an EMBL/GenBank/DDBJ whole genome shotgun (WGS) entry which is preliminary data.</text>
</comment>
<gene>
    <name evidence="1" type="ORF">AA0521_1591</name>
</gene>
<reference evidence="1" key="1">
    <citation type="submission" date="2013-04" db="EMBL/GenBank/DDBJ databases">
        <title>The genome sequencing project of 58 acetic acid bacteria.</title>
        <authorList>
            <person name="Okamoto-Kainuma A."/>
            <person name="Ishikawa M."/>
            <person name="Umino S."/>
            <person name="Koizumi Y."/>
            <person name="Shiwa Y."/>
            <person name="Yoshikawa H."/>
            <person name="Matsutani M."/>
            <person name="Matsushita K."/>
        </authorList>
    </citation>
    <scope>NUCLEOTIDE SEQUENCE</scope>
    <source>
        <strain evidence="1">NRIC 0521</strain>
    </source>
</reference>
<sequence>MHSLSGSDFDPPRGQHHMRMGLRLSIFANIPMHIEIGHHAAFHELLPHKIPCQRDPLRLGHFTRD</sequence>
<dbReference type="Proteomes" id="UP001061452">
    <property type="component" value="Unassembled WGS sequence"/>
</dbReference>